<keyword evidence="5" id="KW-1185">Reference proteome</keyword>
<evidence type="ECO:0000313" key="3">
    <source>
        <dbReference type="EMBL" id="RKS86366.1"/>
    </source>
</evidence>
<dbReference type="EMBL" id="RBWX01000010">
    <property type="protein sequence ID" value="RKS86366.1"/>
    <property type="molecule type" value="Genomic_DNA"/>
</dbReference>
<sequence length="610" mass="66687">MQVVRLKISGFRGVRSADIVLGRHTVLVGPNNSGKTTVIEALALLFGRDRLVRRLTEHDFHGSAPDETARILCIATITGFTPNDPHHHSSWFSPERGVEKWFDPKAKTLSAAPDVQHTDLAVQIGFAARFDLDELEAETLRFFVDDEATLGDPFAEDAHLRTIHTKVLQELGFFLVPASRTWDRWISFSSELFRRVVATRGDMPAQAVRAERQRLWTPPDGARLEDQPGLSEIVGAANDELRALMASAPRLQLRLTATDSDSVLESVVPHFVQGTGPTLPSQRQGTGLVSLQSLLLLMQFGKARAETGQSFMLAVEEPELHIQPSQQKRLVNRLNALCNQTIVTTHSPIVAAMFPAPDTLFIETREGALSAKPLMDAVPAQPTNHQQHLLYAWRQKLVAALMHECVLIPEGVSDVAWLEALQTALEQHQGWDNAQANTPLLSTFVGIVPTIDAKIADTFALVSAVHARPCILVDGDNDGRGYFDAVKGSNPPPRCVVFWPQGWAMEHVVSWIAGADEAAILTALGTALGAPFADREALTAHLLTQKSYAPTHESAAVTLMANAACRVRAAQLLNALCDVLRDPANANTPLFARIPADSTADMHVFRFVPT</sequence>
<dbReference type="InterPro" id="IPR027417">
    <property type="entry name" value="P-loop_NTPase"/>
</dbReference>
<accession>A0AAD1D7Z9</accession>
<feature type="domain" description="Endonuclease GajA/Old nuclease/RecF-like AAA" evidence="1">
    <location>
        <begin position="1"/>
        <end position="49"/>
    </location>
</feature>
<dbReference type="Proteomes" id="UP000275727">
    <property type="component" value="Chromosome"/>
</dbReference>
<evidence type="ECO:0000313" key="5">
    <source>
        <dbReference type="Proteomes" id="UP000276029"/>
    </source>
</evidence>
<feature type="domain" description="Endonuclease GajA/Old nuclease/RecF-like AAA" evidence="1">
    <location>
        <begin position="268"/>
        <end position="350"/>
    </location>
</feature>
<evidence type="ECO:0000313" key="4">
    <source>
        <dbReference type="Proteomes" id="UP000275727"/>
    </source>
</evidence>
<dbReference type="Proteomes" id="UP000276029">
    <property type="component" value="Unassembled WGS sequence"/>
</dbReference>
<reference evidence="2 4" key="1">
    <citation type="submission" date="2018-06" db="EMBL/GenBank/DDBJ databases">
        <title>Complete Genome Sequence of the Microcystin-Degrading Bacterium Sphingosinicella microcystinivorans Strain B-9.</title>
        <authorList>
            <person name="Jin H."/>
            <person name="Nishizawa T."/>
            <person name="Guo Y."/>
            <person name="Nishizawa A."/>
            <person name="Park H."/>
            <person name="Kato H."/>
            <person name="Tsuji K."/>
            <person name="Harada K."/>
        </authorList>
    </citation>
    <scope>NUCLEOTIDE SEQUENCE [LARGE SCALE GENOMIC DNA]</scope>
    <source>
        <strain evidence="2 4">B9</strain>
    </source>
</reference>
<dbReference type="RefSeq" id="WP_121052725.1">
    <property type="nucleotide sequence ID" value="NZ_AP018711.1"/>
</dbReference>
<evidence type="ECO:0000313" key="2">
    <source>
        <dbReference type="EMBL" id="BBE35588.1"/>
    </source>
</evidence>
<reference evidence="3 5" key="2">
    <citation type="submission" date="2018-10" db="EMBL/GenBank/DDBJ databases">
        <title>Genomic Encyclopedia of Type Strains, Phase IV (KMG-IV): sequencing the most valuable type-strain genomes for metagenomic binning, comparative biology and taxonomic classification.</title>
        <authorList>
            <person name="Goeker M."/>
        </authorList>
    </citation>
    <scope>NUCLEOTIDE SEQUENCE [LARGE SCALE GENOMIC DNA]</scope>
    <source>
        <strain evidence="3 5">DSM 19791</strain>
    </source>
</reference>
<protein>
    <submittedName>
        <fullName evidence="3">AAA ATPase-like protein</fullName>
    </submittedName>
</protein>
<dbReference type="SUPFAM" id="SSF52540">
    <property type="entry name" value="P-loop containing nucleoside triphosphate hydrolases"/>
    <property type="match status" value="1"/>
</dbReference>
<dbReference type="Gene3D" id="3.40.50.300">
    <property type="entry name" value="P-loop containing nucleotide triphosphate hydrolases"/>
    <property type="match status" value="2"/>
</dbReference>
<dbReference type="PANTHER" id="PTHR43581:SF4">
    <property type="entry name" value="ATP_GTP PHOSPHATASE"/>
    <property type="match status" value="1"/>
</dbReference>
<dbReference type="EMBL" id="AP018711">
    <property type="protein sequence ID" value="BBE35588.1"/>
    <property type="molecule type" value="Genomic_DNA"/>
</dbReference>
<dbReference type="PANTHER" id="PTHR43581">
    <property type="entry name" value="ATP/GTP PHOSPHATASE"/>
    <property type="match status" value="1"/>
</dbReference>
<gene>
    <name evidence="3" type="ORF">DFR51_3070</name>
    <name evidence="2" type="ORF">SmB9_32460</name>
</gene>
<dbReference type="InterPro" id="IPR051396">
    <property type="entry name" value="Bact_Antivir_Def_Nuclease"/>
</dbReference>
<dbReference type="KEGG" id="smic:SmB9_32460"/>
<proteinExistence type="predicted"/>
<dbReference type="InterPro" id="IPR041685">
    <property type="entry name" value="AAA_GajA/Old/RecF-like"/>
</dbReference>
<dbReference type="AlphaFoldDB" id="A0AAD1D7Z9"/>
<evidence type="ECO:0000259" key="1">
    <source>
        <dbReference type="Pfam" id="PF13175"/>
    </source>
</evidence>
<organism evidence="2 4">
    <name type="scientific">Sphingosinicella microcystinivorans</name>
    <dbReference type="NCBI Taxonomy" id="335406"/>
    <lineage>
        <taxon>Bacteria</taxon>
        <taxon>Pseudomonadati</taxon>
        <taxon>Pseudomonadota</taxon>
        <taxon>Alphaproteobacteria</taxon>
        <taxon>Sphingomonadales</taxon>
        <taxon>Sphingosinicellaceae</taxon>
        <taxon>Sphingosinicella</taxon>
    </lineage>
</organism>
<dbReference type="Pfam" id="PF13175">
    <property type="entry name" value="AAA_15"/>
    <property type="match status" value="2"/>
</dbReference>
<name>A0AAD1D7Z9_SPHMI</name>